<name>A0ABV5B0F0_9BACL</name>
<sequence length="78" mass="8820">MKQMKFMVLIEHDFAAQNYAGYIPALRLSAVGGTKEEMLQNLKDVVSMELEKVSEITYHEHSYEVLQVEGSVSVKGEN</sequence>
<accession>A0ABV5B0F0</accession>
<organism evidence="1 2">
    <name type="scientific">Paenibacillus enshidis</name>
    <dbReference type="NCBI Taxonomy" id="1458439"/>
    <lineage>
        <taxon>Bacteria</taxon>
        <taxon>Bacillati</taxon>
        <taxon>Bacillota</taxon>
        <taxon>Bacilli</taxon>
        <taxon>Bacillales</taxon>
        <taxon>Paenibacillaceae</taxon>
        <taxon>Paenibacillus</taxon>
    </lineage>
</organism>
<evidence type="ECO:0008006" key="3">
    <source>
        <dbReference type="Google" id="ProtNLM"/>
    </source>
</evidence>
<evidence type="ECO:0000313" key="2">
    <source>
        <dbReference type="Proteomes" id="UP001580346"/>
    </source>
</evidence>
<gene>
    <name evidence="1" type="ORF">ACE41H_24590</name>
</gene>
<dbReference type="Proteomes" id="UP001580346">
    <property type="component" value="Unassembled WGS sequence"/>
</dbReference>
<comment type="caution">
    <text evidence="1">The sequence shown here is derived from an EMBL/GenBank/DDBJ whole genome shotgun (WGS) entry which is preliminary data.</text>
</comment>
<proteinExistence type="predicted"/>
<dbReference type="RefSeq" id="WP_375358209.1">
    <property type="nucleotide sequence ID" value="NZ_JBHHMI010000048.1"/>
</dbReference>
<protein>
    <recommendedName>
        <fullName evidence="3">Type II toxin-antitoxin system HicB family antitoxin</fullName>
    </recommendedName>
</protein>
<dbReference type="SUPFAM" id="SSF143100">
    <property type="entry name" value="TTHA1013/TTHA0281-like"/>
    <property type="match status" value="1"/>
</dbReference>
<reference evidence="1 2" key="1">
    <citation type="submission" date="2024-09" db="EMBL/GenBank/DDBJ databases">
        <title>Paenibacillus zeirhizospherea sp. nov., isolated from surface of the maize (Zea mays) roots in a horticulture field, Hungary.</title>
        <authorList>
            <person name="Marton D."/>
            <person name="Farkas M."/>
            <person name="Bedics A."/>
            <person name="Toth E."/>
            <person name="Tancsics A."/>
            <person name="Boka K."/>
            <person name="Maroti G."/>
            <person name="Kriszt B."/>
            <person name="Cserhati M."/>
        </authorList>
    </citation>
    <scope>NUCLEOTIDE SEQUENCE [LARGE SCALE GENOMIC DNA]</scope>
    <source>
        <strain evidence="1 2">KCTC 33519</strain>
    </source>
</reference>
<dbReference type="EMBL" id="JBHHMI010000048">
    <property type="protein sequence ID" value="MFB5269939.1"/>
    <property type="molecule type" value="Genomic_DNA"/>
</dbReference>
<dbReference type="InterPro" id="IPR035069">
    <property type="entry name" value="TTHA1013/TTHA0281-like"/>
</dbReference>
<evidence type="ECO:0000313" key="1">
    <source>
        <dbReference type="EMBL" id="MFB5269939.1"/>
    </source>
</evidence>
<keyword evidence="2" id="KW-1185">Reference proteome</keyword>